<proteinExistence type="predicted"/>
<organism evidence="1 2">
    <name type="scientific">Portibacter lacus</name>
    <dbReference type="NCBI Taxonomy" id="1099794"/>
    <lineage>
        <taxon>Bacteria</taxon>
        <taxon>Pseudomonadati</taxon>
        <taxon>Bacteroidota</taxon>
        <taxon>Saprospiria</taxon>
        <taxon>Saprospirales</taxon>
        <taxon>Haliscomenobacteraceae</taxon>
        <taxon>Portibacter</taxon>
    </lineage>
</organism>
<dbReference type="Proteomes" id="UP001156666">
    <property type="component" value="Unassembled WGS sequence"/>
</dbReference>
<sequence length="170" mass="20135">MDKELIENINSIKKTGDDRYRIILDFASVKLVQYLISNDYKYVWIYNHCLSNPSSWKNRSLPILDSKPEIKIKSKNVKFDFIIETNEFVKLLPEWGNGIQMIQMNKMPPDYFEPDKIRGKQRYQILKNDCDYLFELYIPSATDYGTLISPNVKYLENLLNSPEINWNNLP</sequence>
<gene>
    <name evidence="1" type="ORF">GCM10007940_28450</name>
</gene>
<accession>A0AA37SUK3</accession>
<reference evidence="1" key="2">
    <citation type="submission" date="2023-01" db="EMBL/GenBank/DDBJ databases">
        <title>Draft genome sequence of Portibacter lacus strain NBRC 108769.</title>
        <authorList>
            <person name="Sun Q."/>
            <person name="Mori K."/>
        </authorList>
    </citation>
    <scope>NUCLEOTIDE SEQUENCE</scope>
    <source>
        <strain evidence="1">NBRC 108769</strain>
    </source>
</reference>
<dbReference type="AlphaFoldDB" id="A0AA37SUK3"/>
<comment type="caution">
    <text evidence="1">The sequence shown here is derived from an EMBL/GenBank/DDBJ whole genome shotgun (WGS) entry which is preliminary data.</text>
</comment>
<protein>
    <submittedName>
        <fullName evidence="1">Uncharacterized protein</fullName>
    </submittedName>
</protein>
<evidence type="ECO:0000313" key="1">
    <source>
        <dbReference type="EMBL" id="GLR18230.1"/>
    </source>
</evidence>
<keyword evidence="2" id="KW-1185">Reference proteome</keyword>
<dbReference type="EMBL" id="BSOH01000016">
    <property type="protein sequence ID" value="GLR18230.1"/>
    <property type="molecule type" value="Genomic_DNA"/>
</dbReference>
<reference evidence="1" key="1">
    <citation type="journal article" date="2014" name="Int. J. Syst. Evol. Microbiol.">
        <title>Complete genome sequence of Corynebacterium casei LMG S-19264T (=DSM 44701T), isolated from a smear-ripened cheese.</title>
        <authorList>
            <consortium name="US DOE Joint Genome Institute (JGI-PGF)"/>
            <person name="Walter F."/>
            <person name="Albersmeier A."/>
            <person name="Kalinowski J."/>
            <person name="Ruckert C."/>
        </authorList>
    </citation>
    <scope>NUCLEOTIDE SEQUENCE</scope>
    <source>
        <strain evidence="1">NBRC 108769</strain>
    </source>
</reference>
<evidence type="ECO:0000313" key="2">
    <source>
        <dbReference type="Proteomes" id="UP001156666"/>
    </source>
</evidence>
<dbReference type="RefSeq" id="WP_235295553.1">
    <property type="nucleotide sequence ID" value="NZ_BSOH01000016.1"/>
</dbReference>
<name>A0AA37SUK3_9BACT</name>